<keyword evidence="3" id="KW-1185">Reference proteome</keyword>
<name>A0A4Q5M121_9BACT</name>
<evidence type="ECO:0000313" key="2">
    <source>
        <dbReference type="EMBL" id="RYU95537.1"/>
    </source>
</evidence>
<sequence length="118" mass="12931">MRKILFFTLITFTTLAQFNSINPIVVATGGYAQLGQTIADDKNSIVVYSNSGNIFIQKIDSAGNKLWGSNGIRVSNREVPEGTARVALCKTSTGNKRYVVVWRTNSTSPAKCYAQSYD</sequence>
<dbReference type="AlphaFoldDB" id="A0A4Q5M121"/>
<evidence type="ECO:0008006" key="4">
    <source>
        <dbReference type="Google" id="ProtNLM"/>
    </source>
</evidence>
<organism evidence="2 3">
    <name type="scientific">Emticicia agri</name>
    <dbReference type="NCBI Taxonomy" id="2492393"/>
    <lineage>
        <taxon>Bacteria</taxon>
        <taxon>Pseudomonadati</taxon>
        <taxon>Bacteroidota</taxon>
        <taxon>Cytophagia</taxon>
        <taxon>Cytophagales</taxon>
        <taxon>Leadbetterellaceae</taxon>
        <taxon>Emticicia</taxon>
    </lineage>
</organism>
<reference evidence="2 3" key="1">
    <citation type="submission" date="2019-02" db="EMBL/GenBank/DDBJ databases">
        <title>Bacterial novel species Emticicia sp. 17J42-9 isolated from soil.</title>
        <authorList>
            <person name="Jung H.-Y."/>
        </authorList>
    </citation>
    <scope>NUCLEOTIDE SEQUENCE [LARGE SCALE GENOMIC DNA]</scope>
    <source>
        <strain evidence="2 3">17J42-9</strain>
    </source>
</reference>
<keyword evidence="1" id="KW-0732">Signal</keyword>
<evidence type="ECO:0000313" key="3">
    <source>
        <dbReference type="Proteomes" id="UP000293162"/>
    </source>
</evidence>
<feature type="signal peptide" evidence="1">
    <location>
        <begin position="1"/>
        <end position="18"/>
    </location>
</feature>
<dbReference type="RefSeq" id="WP_130021142.1">
    <property type="nucleotide sequence ID" value="NZ_SEWF01000014.1"/>
</dbReference>
<comment type="caution">
    <text evidence="2">The sequence shown here is derived from an EMBL/GenBank/DDBJ whole genome shotgun (WGS) entry which is preliminary data.</text>
</comment>
<dbReference type="Proteomes" id="UP000293162">
    <property type="component" value="Unassembled WGS sequence"/>
</dbReference>
<feature type="chain" id="PRO_5020696667" description="Bulb-type lectin domain-containing protein" evidence="1">
    <location>
        <begin position="19"/>
        <end position="118"/>
    </location>
</feature>
<accession>A0A4Q5M121</accession>
<gene>
    <name evidence="2" type="ORF">EWM59_11625</name>
</gene>
<dbReference type="EMBL" id="SEWF01000014">
    <property type="protein sequence ID" value="RYU95537.1"/>
    <property type="molecule type" value="Genomic_DNA"/>
</dbReference>
<protein>
    <recommendedName>
        <fullName evidence="4">Bulb-type lectin domain-containing protein</fullName>
    </recommendedName>
</protein>
<evidence type="ECO:0000256" key="1">
    <source>
        <dbReference type="SAM" id="SignalP"/>
    </source>
</evidence>
<proteinExistence type="predicted"/>